<dbReference type="RefSeq" id="WP_114729105.1">
    <property type="nucleotide sequence ID" value="NZ_BJMI01000018.1"/>
</dbReference>
<evidence type="ECO:0000313" key="5">
    <source>
        <dbReference type="Proteomes" id="UP000562982"/>
    </source>
</evidence>
<reference evidence="3 4" key="1">
    <citation type="submission" date="2018-07" db="EMBL/GenBank/DDBJ databases">
        <title>Genomic Encyclopedia of Type Strains, Phase IV (KMG-IV): sequencing the most valuable type-strain genomes for metagenomic binning, comparative biology and taxonomic classification.</title>
        <authorList>
            <person name="Goeker M."/>
        </authorList>
    </citation>
    <scope>NUCLEOTIDE SEQUENCE [LARGE SCALE GENOMIC DNA]</scope>
    <source>
        <strain evidence="3 4">DSM 5603</strain>
    </source>
</reference>
<dbReference type="PANTHER" id="PTHR43135">
    <property type="entry name" value="ALPHA-D-RIBOSE 1-METHYLPHOSPHONATE 5-TRIPHOSPHATE DIPHOSPHATASE"/>
    <property type="match status" value="1"/>
</dbReference>
<dbReference type="Proteomes" id="UP000562982">
    <property type="component" value="Unassembled WGS sequence"/>
</dbReference>
<keyword evidence="4" id="KW-1185">Reference proteome</keyword>
<dbReference type="InterPro" id="IPR011059">
    <property type="entry name" value="Metal-dep_hydrolase_composite"/>
</dbReference>
<feature type="domain" description="Amidohydrolase-related" evidence="1">
    <location>
        <begin position="52"/>
        <end position="390"/>
    </location>
</feature>
<evidence type="ECO:0000259" key="1">
    <source>
        <dbReference type="Pfam" id="PF01979"/>
    </source>
</evidence>
<dbReference type="Gene3D" id="2.30.40.10">
    <property type="entry name" value="Urease, subunit C, domain 1"/>
    <property type="match status" value="1"/>
</dbReference>
<dbReference type="SUPFAM" id="SSF51556">
    <property type="entry name" value="Metallo-dependent hydrolases"/>
    <property type="match status" value="1"/>
</dbReference>
<dbReference type="AlphaFoldDB" id="A0A370FYV4"/>
<dbReference type="Proteomes" id="UP000254958">
    <property type="component" value="Unassembled WGS sequence"/>
</dbReference>
<dbReference type="Gene3D" id="3.20.20.140">
    <property type="entry name" value="Metal-dependent hydrolases"/>
    <property type="match status" value="1"/>
</dbReference>
<name>A0A370FYV4_GLULI</name>
<dbReference type="InterPro" id="IPR032466">
    <property type="entry name" value="Metal_Hydrolase"/>
</dbReference>
<dbReference type="Pfam" id="PF01979">
    <property type="entry name" value="Amidohydro_1"/>
    <property type="match status" value="1"/>
</dbReference>
<dbReference type="EMBL" id="QQAW01000013">
    <property type="protein sequence ID" value="RDI36110.1"/>
    <property type="molecule type" value="Genomic_DNA"/>
</dbReference>
<dbReference type="EMBL" id="JABEQI010000015">
    <property type="protein sequence ID" value="MBB2188107.1"/>
    <property type="molecule type" value="Genomic_DNA"/>
</dbReference>
<accession>A0A370FYV4</accession>
<dbReference type="PANTHER" id="PTHR43135:SF3">
    <property type="entry name" value="ALPHA-D-RIBOSE 1-METHYLPHOSPHONATE 5-TRIPHOSPHATE DIPHOSPHATASE"/>
    <property type="match status" value="1"/>
</dbReference>
<proteinExistence type="predicted"/>
<evidence type="ECO:0000313" key="2">
    <source>
        <dbReference type="EMBL" id="MBB2188107.1"/>
    </source>
</evidence>
<protein>
    <submittedName>
        <fullName evidence="2">Amidohydrolase family protein</fullName>
    </submittedName>
    <submittedName>
        <fullName evidence="3">Imidazolonepropionase-like amidohydrolase</fullName>
    </submittedName>
</protein>
<keyword evidence="3" id="KW-0378">Hydrolase</keyword>
<dbReference type="CDD" id="cd01299">
    <property type="entry name" value="Met_dep_hydrolase_A"/>
    <property type="match status" value="1"/>
</dbReference>
<sequence>MVTVFDHCNLLDLELGDMRPAYIVVEKGTVREVSDTRPSFREARRIDVGGRTVMPGLIDAHAHVTLSEVNLGRLGAVPPTLMAARASSSMRAMLDRGFTTVRDMGGADYGLVQAVREGHFAGPRLFISGRPLSQTGGHADHRLRTEGDGCGCSGALAFQSRIVDGRDAVRRGVREELRLGAHQIKIMASGGVASEHDPIDGTQFSIEEIETAVAEAASWGTYVGAHAYGADAIRRIVQAGVRTVEHGNLLDAQGARLMAERGAYLVPTLVAYDMLAKSGAEHGLSPASGEKLQVVLAAGLDSLRLARNAGVKIGFGSDLLGPLQGAQSREFLIRAEAEPPIDILRSATMVNAEIVQQSGKLGVIAPGSHADLLVVDGNPLKDLSVLTDTGASLELIMANGRIHKNRIG</sequence>
<dbReference type="InterPro" id="IPR057744">
    <property type="entry name" value="OTAase-like"/>
</dbReference>
<evidence type="ECO:0000313" key="4">
    <source>
        <dbReference type="Proteomes" id="UP000254958"/>
    </source>
</evidence>
<comment type="caution">
    <text evidence="3">The sequence shown here is derived from an EMBL/GenBank/DDBJ whole genome shotgun (WGS) entry which is preliminary data.</text>
</comment>
<evidence type="ECO:0000313" key="3">
    <source>
        <dbReference type="EMBL" id="RDI36110.1"/>
    </source>
</evidence>
<dbReference type="InterPro" id="IPR051781">
    <property type="entry name" value="Metallo-dep_Hydrolase"/>
</dbReference>
<reference evidence="2 5" key="2">
    <citation type="submission" date="2020-04" db="EMBL/GenBank/DDBJ databases">
        <title>Description of novel Gluconacetobacter.</title>
        <authorList>
            <person name="Sombolestani A."/>
        </authorList>
    </citation>
    <scope>NUCLEOTIDE SEQUENCE [LARGE SCALE GENOMIC DNA]</scope>
    <source>
        <strain evidence="2 5">LMG 1382</strain>
    </source>
</reference>
<dbReference type="SUPFAM" id="SSF51338">
    <property type="entry name" value="Composite domain of metallo-dependent hydrolases"/>
    <property type="match status" value="2"/>
</dbReference>
<organism evidence="3 4">
    <name type="scientific">Gluconacetobacter liquefaciens</name>
    <name type="common">Acetobacter liquefaciens</name>
    <dbReference type="NCBI Taxonomy" id="89584"/>
    <lineage>
        <taxon>Bacteria</taxon>
        <taxon>Pseudomonadati</taxon>
        <taxon>Pseudomonadota</taxon>
        <taxon>Alphaproteobacteria</taxon>
        <taxon>Acetobacterales</taxon>
        <taxon>Acetobacteraceae</taxon>
        <taxon>Gluconacetobacter</taxon>
    </lineage>
</organism>
<gene>
    <name evidence="3" type="ORF">C7453_11362</name>
    <name evidence="2" type="ORF">HLH32_17350</name>
</gene>
<dbReference type="InterPro" id="IPR006680">
    <property type="entry name" value="Amidohydro-rel"/>
</dbReference>
<dbReference type="OrthoDB" id="9782972at2"/>
<dbReference type="GO" id="GO:0016810">
    <property type="term" value="F:hydrolase activity, acting on carbon-nitrogen (but not peptide) bonds"/>
    <property type="evidence" value="ECO:0007669"/>
    <property type="project" value="InterPro"/>
</dbReference>